<dbReference type="AlphaFoldDB" id="A0AAW0AUS7"/>
<comment type="caution">
    <text evidence="2">The sequence shown here is derived from an EMBL/GenBank/DDBJ whole genome shotgun (WGS) entry which is preliminary data.</text>
</comment>
<protein>
    <recommendedName>
        <fullName evidence="4">Reverse transcriptase</fullName>
    </recommendedName>
</protein>
<sequence>MLFWLFYGFLDLPLAESDSDFETFFSSLRSSIFPLSPEHRLFSTSSPHTPQNNLNHSDVVHGAPLENLRAPSSLDWQLGFDSLVRAALKTCNFLSRRNTRLSNDHPFLLLATSAWILNKLSSSLHSSIFQVPLHPIQSKLSTIYDILNLPPIPTNINRTSCAAHCQAIIPLS</sequence>
<dbReference type="EMBL" id="JAWWNJ010000049">
    <property type="protein sequence ID" value="KAK7016862.1"/>
    <property type="molecule type" value="Genomic_DNA"/>
</dbReference>
<gene>
    <name evidence="2" type="ORF">R3P38DRAFT_3561911</name>
</gene>
<organism evidence="2 3">
    <name type="scientific">Favolaschia claudopus</name>
    <dbReference type="NCBI Taxonomy" id="2862362"/>
    <lineage>
        <taxon>Eukaryota</taxon>
        <taxon>Fungi</taxon>
        <taxon>Dikarya</taxon>
        <taxon>Basidiomycota</taxon>
        <taxon>Agaricomycotina</taxon>
        <taxon>Agaricomycetes</taxon>
        <taxon>Agaricomycetidae</taxon>
        <taxon>Agaricales</taxon>
        <taxon>Marasmiineae</taxon>
        <taxon>Mycenaceae</taxon>
        <taxon>Favolaschia</taxon>
    </lineage>
</organism>
<accession>A0AAW0AUS7</accession>
<reference evidence="2 3" key="1">
    <citation type="journal article" date="2024" name="J Genomics">
        <title>Draft genome sequencing and assembly of Favolaschia claudopus CIRM-BRFM 2984 isolated from oak limbs.</title>
        <authorList>
            <person name="Navarro D."/>
            <person name="Drula E."/>
            <person name="Chaduli D."/>
            <person name="Cazenave R."/>
            <person name="Ahrendt S."/>
            <person name="Wang J."/>
            <person name="Lipzen A."/>
            <person name="Daum C."/>
            <person name="Barry K."/>
            <person name="Grigoriev I.V."/>
            <person name="Favel A."/>
            <person name="Rosso M.N."/>
            <person name="Martin F."/>
        </authorList>
    </citation>
    <scope>NUCLEOTIDE SEQUENCE [LARGE SCALE GENOMIC DNA]</scope>
    <source>
        <strain evidence="2 3">CIRM-BRFM 2984</strain>
    </source>
</reference>
<evidence type="ECO:0000313" key="2">
    <source>
        <dbReference type="EMBL" id="KAK7016862.1"/>
    </source>
</evidence>
<evidence type="ECO:0000256" key="1">
    <source>
        <dbReference type="SAM" id="SignalP"/>
    </source>
</evidence>
<keyword evidence="1" id="KW-0732">Signal</keyword>
<dbReference type="Proteomes" id="UP001362999">
    <property type="component" value="Unassembled WGS sequence"/>
</dbReference>
<feature type="signal peptide" evidence="1">
    <location>
        <begin position="1"/>
        <end position="17"/>
    </location>
</feature>
<proteinExistence type="predicted"/>
<keyword evidence="3" id="KW-1185">Reference proteome</keyword>
<evidence type="ECO:0000313" key="3">
    <source>
        <dbReference type="Proteomes" id="UP001362999"/>
    </source>
</evidence>
<feature type="chain" id="PRO_5043844239" description="Reverse transcriptase" evidence="1">
    <location>
        <begin position="18"/>
        <end position="172"/>
    </location>
</feature>
<evidence type="ECO:0008006" key="4">
    <source>
        <dbReference type="Google" id="ProtNLM"/>
    </source>
</evidence>
<name>A0AAW0AUS7_9AGAR</name>